<sequence length="90" mass="9655">MSSPLSIPSNVIFTDDEAAMKNIDNIRPGSVSPLLIRKNDPVIRIVLPVVFVESVALVTSTNVDSFRVKVKRPIDSTLKPVSGGKVGPLT</sequence>
<gene>
    <name evidence="1" type="ORF">DPMN_161006</name>
</gene>
<reference evidence="1" key="2">
    <citation type="submission" date="2020-11" db="EMBL/GenBank/DDBJ databases">
        <authorList>
            <person name="McCartney M.A."/>
            <person name="Auch B."/>
            <person name="Kono T."/>
            <person name="Mallez S."/>
            <person name="Becker A."/>
            <person name="Gohl D.M."/>
            <person name="Silverstein K.A.T."/>
            <person name="Koren S."/>
            <person name="Bechman K.B."/>
            <person name="Herman A."/>
            <person name="Abrahante J.E."/>
            <person name="Garbe J."/>
        </authorList>
    </citation>
    <scope>NUCLEOTIDE SEQUENCE</scope>
    <source>
        <strain evidence="1">Duluth1</strain>
        <tissue evidence="1">Whole animal</tissue>
    </source>
</reference>
<name>A0A9D4IT29_DREPO</name>
<dbReference type="Proteomes" id="UP000828390">
    <property type="component" value="Unassembled WGS sequence"/>
</dbReference>
<evidence type="ECO:0000313" key="1">
    <source>
        <dbReference type="EMBL" id="KAH3783078.1"/>
    </source>
</evidence>
<comment type="caution">
    <text evidence="1">The sequence shown here is derived from an EMBL/GenBank/DDBJ whole genome shotgun (WGS) entry which is preliminary data.</text>
</comment>
<reference evidence="1" key="1">
    <citation type="journal article" date="2019" name="bioRxiv">
        <title>The Genome of the Zebra Mussel, Dreissena polymorpha: A Resource for Invasive Species Research.</title>
        <authorList>
            <person name="McCartney M.A."/>
            <person name="Auch B."/>
            <person name="Kono T."/>
            <person name="Mallez S."/>
            <person name="Zhang Y."/>
            <person name="Obille A."/>
            <person name="Becker A."/>
            <person name="Abrahante J.E."/>
            <person name="Garbe J."/>
            <person name="Badalamenti J.P."/>
            <person name="Herman A."/>
            <person name="Mangelson H."/>
            <person name="Liachko I."/>
            <person name="Sullivan S."/>
            <person name="Sone E.D."/>
            <person name="Koren S."/>
            <person name="Silverstein K.A.T."/>
            <person name="Beckman K.B."/>
            <person name="Gohl D.M."/>
        </authorList>
    </citation>
    <scope>NUCLEOTIDE SEQUENCE</scope>
    <source>
        <strain evidence="1">Duluth1</strain>
        <tissue evidence="1">Whole animal</tissue>
    </source>
</reference>
<protein>
    <submittedName>
        <fullName evidence="1">Uncharacterized protein</fullName>
    </submittedName>
</protein>
<accession>A0A9D4IT29</accession>
<evidence type="ECO:0000313" key="2">
    <source>
        <dbReference type="Proteomes" id="UP000828390"/>
    </source>
</evidence>
<proteinExistence type="predicted"/>
<keyword evidence="2" id="KW-1185">Reference proteome</keyword>
<organism evidence="1 2">
    <name type="scientific">Dreissena polymorpha</name>
    <name type="common">Zebra mussel</name>
    <name type="synonym">Mytilus polymorpha</name>
    <dbReference type="NCBI Taxonomy" id="45954"/>
    <lineage>
        <taxon>Eukaryota</taxon>
        <taxon>Metazoa</taxon>
        <taxon>Spiralia</taxon>
        <taxon>Lophotrochozoa</taxon>
        <taxon>Mollusca</taxon>
        <taxon>Bivalvia</taxon>
        <taxon>Autobranchia</taxon>
        <taxon>Heteroconchia</taxon>
        <taxon>Euheterodonta</taxon>
        <taxon>Imparidentia</taxon>
        <taxon>Neoheterodontei</taxon>
        <taxon>Myida</taxon>
        <taxon>Dreissenoidea</taxon>
        <taxon>Dreissenidae</taxon>
        <taxon>Dreissena</taxon>
    </lineage>
</organism>
<dbReference type="AlphaFoldDB" id="A0A9D4IT29"/>
<dbReference type="EMBL" id="JAIWYP010000008">
    <property type="protein sequence ID" value="KAH3783078.1"/>
    <property type="molecule type" value="Genomic_DNA"/>
</dbReference>